<keyword evidence="2" id="KW-1185">Reference proteome</keyword>
<dbReference type="InParanoid" id="A0A0H2RSA7"/>
<dbReference type="Proteomes" id="UP000053477">
    <property type="component" value="Unassembled WGS sequence"/>
</dbReference>
<evidence type="ECO:0000313" key="1">
    <source>
        <dbReference type="EMBL" id="KLO07726.1"/>
    </source>
</evidence>
<name>A0A0H2RSA7_9AGAM</name>
<sequence>MTLCPQSAKASSTSSSTTLDIGAHQNLKQHESLWFEDGSIVLTTDVHLYCVHRCVLARNSTVFKDMLELPNVGITPDPNVGGISDGIDWEGKPLVKMVGDSDEDVYRILMVLYDIEFYCVHKPTTLPIILSLLRMSAKYDFCVIRNVVTSHLELLYPNNLNGVEARALGDVFEDFNGEVDDFDFRLLVAALQYNLKTILPMLYFDCSMAPLDYILKAAENLRLEKHQIEKLIHGREEIVKYSYRYVIRRFNCKRHCTPSCYNARTELLEKYMDNLPEYPIQALLRNKEAIDDERLRTSVCTTCSNIISETMEAFRSEVWNSIPELFGLGTWENAKRD</sequence>
<accession>A0A0H2RSA7</accession>
<reference evidence="1 2" key="1">
    <citation type="submission" date="2015-04" db="EMBL/GenBank/DDBJ databases">
        <title>Complete genome sequence of Schizopora paradoxa KUC8140, a cosmopolitan wood degrader in East Asia.</title>
        <authorList>
            <consortium name="DOE Joint Genome Institute"/>
            <person name="Min B."/>
            <person name="Park H."/>
            <person name="Jang Y."/>
            <person name="Kim J.-J."/>
            <person name="Kim K.H."/>
            <person name="Pangilinan J."/>
            <person name="Lipzen A."/>
            <person name="Riley R."/>
            <person name="Grigoriev I.V."/>
            <person name="Spatafora J.W."/>
            <person name="Choi I.-G."/>
        </authorList>
    </citation>
    <scope>NUCLEOTIDE SEQUENCE [LARGE SCALE GENOMIC DNA]</scope>
    <source>
        <strain evidence="1 2">KUC8140</strain>
    </source>
</reference>
<proteinExistence type="predicted"/>
<organism evidence="1 2">
    <name type="scientific">Schizopora paradoxa</name>
    <dbReference type="NCBI Taxonomy" id="27342"/>
    <lineage>
        <taxon>Eukaryota</taxon>
        <taxon>Fungi</taxon>
        <taxon>Dikarya</taxon>
        <taxon>Basidiomycota</taxon>
        <taxon>Agaricomycotina</taxon>
        <taxon>Agaricomycetes</taxon>
        <taxon>Hymenochaetales</taxon>
        <taxon>Schizoporaceae</taxon>
        <taxon>Schizopora</taxon>
    </lineage>
</organism>
<gene>
    <name evidence="1" type="ORF">SCHPADRAFT_945018</name>
</gene>
<dbReference type="EMBL" id="KQ086123">
    <property type="protein sequence ID" value="KLO07726.1"/>
    <property type="molecule type" value="Genomic_DNA"/>
</dbReference>
<evidence type="ECO:0008006" key="3">
    <source>
        <dbReference type="Google" id="ProtNLM"/>
    </source>
</evidence>
<dbReference type="AlphaFoldDB" id="A0A0H2RSA7"/>
<protein>
    <recommendedName>
        <fullName evidence="3">BTB domain-containing protein</fullName>
    </recommendedName>
</protein>
<dbReference type="OrthoDB" id="2971889at2759"/>
<evidence type="ECO:0000313" key="2">
    <source>
        <dbReference type="Proteomes" id="UP000053477"/>
    </source>
</evidence>